<dbReference type="InterPro" id="IPR040658">
    <property type="entry name" value="SipA_VBS"/>
</dbReference>
<feature type="compositionally biased region" description="Low complexity" evidence="1">
    <location>
        <begin position="216"/>
        <end position="228"/>
    </location>
</feature>
<evidence type="ECO:0000313" key="3">
    <source>
        <dbReference type="Proteomes" id="UP000039865"/>
    </source>
</evidence>
<feature type="region of interest" description="Disordered" evidence="1">
    <location>
        <begin position="206"/>
        <end position="253"/>
    </location>
</feature>
<gene>
    <name evidence="2" type="primary">Contig11926.g12761</name>
    <name evidence="2" type="ORF">STYLEM_16929</name>
</gene>
<dbReference type="AlphaFoldDB" id="A0A078B0H8"/>
<sequence length="253" mass="28743">MQQKQLEQVRKDYPAKIKTDNAAITALQKALAILPKSIEGILLPTYQIFLASKKDSTNLSNVLGKIDQTQEMSPNFLNIYQAMRTTITSIQELQTDKGNRLKEVSTALGQFSADNTLKMKEMVESGETANSFSFLHQDFQRIQKHKEMKEHAKQFEIYCKLFEDTQTKINTIQEFAMTMDAGNRYKAQDLEEFLQLKMKQGMAADMGNQFRGGHAPPRSQSQQRTPQRMMGNDSNPSSAQRGRSEAPPEVGRR</sequence>
<feature type="compositionally biased region" description="Polar residues" evidence="1">
    <location>
        <begin position="232"/>
        <end position="241"/>
    </location>
</feature>
<accession>A0A078B0H8</accession>
<reference evidence="2 3" key="1">
    <citation type="submission" date="2014-06" db="EMBL/GenBank/DDBJ databases">
        <authorList>
            <person name="Swart Estienne"/>
        </authorList>
    </citation>
    <scope>NUCLEOTIDE SEQUENCE [LARGE SCALE GENOMIC DNA]</scope>
    <source>
        <strain evidence="2 3">130c</strain>
    </source>
</reference>
<protein>
    <submittedName>
        <fullName evidence="2">Uncharacterized protein</fullName>
    </submittedName>
</protein>
<dbReference type="Pfam" id="PF17985">
    <property type="entry name" value="SipA_VBS"/>
    <property type="match status" value="1"/>
</dbReference>
<keyword evidence="3" id="KW-1185">Reference proteome</keyword>
<proteinExistence type="predicted"/>
<dbReference type="Proteomes" id="UP000039865">
    <property type="component" value="Unassembled WGS sequence"/>
</dbReference>
<evidence type="ECO:0000256" key="1">
    <source>
        <dbReference type="SAM" id="MobiDB-lite"/>
    </source>
</evidence>
<dbReference type="EMBL" id="CCKQ01015965">
    <property type="protein sequence ID" value="CDW87816.1"/>
    <property type="molecule type" value="Genomic_DNA"/>
</dbReference>
<evidence type="ECO:0000313" key="2">
    <source>
        <dbReference type="EMBL" id="CDW87816.1"/>
    </source>
</evidence>
<name>A0A078B0H8_STYLE</name>
<dbReference type="InParanoid" id="A0A078B0H8"/>
<feature type="compositionally biased region" description="Basic and acidic residues" evidence="1">
    <location>
        <begin position="242"/>
        <end position="253"/>
    </location>
</feature>
<organism evidence="2 3">
    <name type="scientific">Stylonychia lemnae</name>
    <name type="common">Ciliate</name>
    <dbReference type="NCBI Taxonomy" id="5949"/>
    <lineage>
        <taxon>Eukaryota</taxon>
        <taxon>Sar</taxon>
        <taxon>Alveolata</taxon>
        <taxon>Ciliophora</taxon>
        <taxon>Intramacronucleata</taxon>
        <taxon>Spirotrichea</taxon>
        <taxon>Stichotrichia</taxon>
        <taxon>Sporadotrichida</taxon>
        <taxon>Oxytrichidae</taxon>
        <taxon>Stylonychinae</taxon>
        <taxon>Stylonychia</taxon>
    </lineage>
</organism>